<sequence>MASPKKQYLLAAPELRNRIYYEVLKSAVPIKLSTEKRPLQPSFLRTCRQIRKEAIGVYYNNNRFEIWVYDYRGAITQSFLDVFSSQYNGKDRMGSWPLTVKCADELDETMLDDYWAWLNVCHQHTCLAPEGDGYDFHSSFRVAFAIKRAFHFVTALHSREWQQLEGVLREYLEVALHGGCASESLTLAELRDEFPELEEDLD</sequence>
<keyword evidence="2" id="KW-1185">Reference proteome</keyword>
<name>A0AAV9JM63_9PEZI</name>
<protein>
    <submittedName>
        <fullName evidence="1">Uncharacterized protein</fullName>
    </submittedName>
</protein>
<evidence type="ECO:0000313" key="2">
    <source>
        <dbReference type="Proteomes" id="UP001324427"/>
    </source>
</evidence>
<dbReference type="Proteomes" id="UP001324427">
    <property type="component" value="Unassembled WGS sequence"/>
</dbReference>
<gene>
    <name evidence="1" type="ORF">LTR36_001837</name>
</gene>
<proteinExistence type="predicted"/>
<accession>A0AAV9JM63</accession>
<organism evidence="1 2">
    <name type="scientific">Oleoguttula mirabilis</name>
    <dbReference type="NCBI Taxonomy" id="1507867"/>
    <lineage>
        <taxon>Eukaryota</taxon>
        <taxon>Fungi</taxon>
        <taxon>Dikarya</taxon>
        <taxon>Ascomycota</taxon>
        <taxon>Pezizomycotina</taxon>
        <taxon>Dothideomycetes</taxon>
        <taxon>Dothideomycetidae</taxon>
        <taxon>Mycosphaerellales</taxon>
        <taxon>Teratosphaeriaceae</taxon>
        <taxon>Oleoguttula</taxon>
    </lineage>
</organism>
<dbReference type="AlphaFoldDB" id="A0AAV9JM63"/>
<comment type="caution">
    <text evidence="1">The sequence shown here is derived from an EMBL/GenBank/DDBJ whole genome shotgun (WGS) entry which is preliminary data.</text>
</comment>
<dbReference type="EMBL" id="JAVFHQ010000014">
    <property type="protein sequence ID" value="KAK4546620.1"/>
    <property type="molecule type" value="Genomic_DNA"/>
</dbReference>
<reference evidence="1 2" key="1">
    <citation type="submission" date="2021-11" db="EMBL/GenBank/DDBJ databases">
        <title>Black yeast isolated from Biological Soil Crust.</title>
        <authorList>
            <person name="Kurbessoian T."/>
        </authorList>
    </citation>
    <scope>NUCLEOTIDE SEQUENCE [LARGE SCALE GENOMIC DNA]</scope>
    <source>
        <strain evidence="1 2">CCFEE 5522</strain>
    </source>
</reference>
<evidence type="ECO:0000313" key="1">
    <source>
        <dbReference type="EMBL" id="KAK4546620.1"/>
    </source>
</evidence>